<accession>A0A930LSB5</accession>
<dbReference type="SMART" id="SM00644">
    <property type="entry name" value="Ami_2"/>
    <property type="match status" value="1"/>
</dbReference>
<organism evidence="6 7">
    <name type="scientific">Rothia mucilaginosa</name>
    <dbReference type="NCBI Taxonomy" id="43675"/>
    <lineage>
        <taxon>Bacteria</taxon>
        <taxon>Bacillati</taxon>
        <taxon>Actinomycetota</taxon>
        <taxon>Actinomycetes</taxon>
        <taxon>Micrococcales</taxon>
        <taxon>Micrococcaceae</taxon>
        <taxon>Rothia</taxon>
    </lineage>
</organism>
<comment type="caution">
    <text evidence="6">The sequence shown here is derived from an EMBL/GenBank/DDBJ whole genome shotgun (WGS) entry which is preliminary data.</text>
</comment>
<dbReference type="Gene3D" id="3.40.80.10">
    <property type="entry name" value="Peptidoglycan recognition protein-like"/>
    <property type="match status" value="1"/>
</dbReference>
<dbReference type="GO" id="GO:0008745">
    <property type="term" value="F:N-acetylmuramoyl-L-alanine amidase activity"/>
    <property type="evidence" value="ECO:0007669"/>
    <property type="project" value="UniProtKB-EC"/>
</dbReference>
<dbReference type="InterPro" id="IPR036505">
    <property type="entry name" value="Amidase/PGRP_sf"/>
</dbReference>
<dbReference type="InterPro" id="IPR002502">
    <property type="entry name" value="Amidase_domain"/>
</dbReference>
<proteinExistence type="predicted"/>
<evidence type="ECO:0000259" key="5">
    <source>
        <dbReference type="SMART" id="SM00644"/>
    </source>
</evidence>
<dbReference type="InterPro" id="IPR051206">
    <property type="entry name" value="NAMLAA_amidase_2"/>
</dbReference>
<dbReference type="PANTHER" id="PTHR30417">
    <property type="entry name" value="N-ACETYLMURAMOYL-L-ALANINE AMIDASE AMID"/>
    <property type="match status" value="1"/>
</dbReference>
<dbReference type="Gene3D" id="2.30.30.40">
    <property type="entry name" value="SH3 Domains"/>
    <property type="match status" value="1"/>
</dbReference>
<evidence type="ECO:0000313" key="7">
    <source>
        <dbReference type="Proteomes" id="UP000785653"/>
    </source>
</evidence>
<evidence type="ECO:0000256" key="2">
    <source>
        <dbReference type="ARBA" id="ARBA00011901"/>
    </source>
</evidence>
<dbReference type="InterPro" id="IPR003646">
    <property type="entry name" value="SH3-like_bac-type"/>
</dbReference>
<dbReference type="GO" id="GO:0009253">
    <property type="term" value="P:peptidoglycan catabolic process"/>
    <property type="evidence" value="ECO:0007669"/>
    <property type="project" value="InterPro"/>
</dbReference>
<name>A0A930LSB5_9MICC</name>
<dbReference type="GO" id="GO:0071555">
    <property type="term" value="P:cell wall organization"/>
    <property type="evidence" value="ECO:0007669"/>
    <property type="project" value="UniProtKB-KW"/>
</dbReference>
<keyword evidence="4" id="KW-0961">Cell wall biogenesis/degradation</keyword>
<dbReference type="EMBL" id="JABZXS010000001">
    <property type="protein sequence ID" value="MBF1672630.1"/>
    <property type="molecule type" value="Genomic_DNA"/>
</dbReference>
<dbReference type="PANTHER" id="PTHR30417:SF1">
    <property type="entry name" value="N-ACETYLMURAMOYL-L-ALANINE AMIDASE AMID"/>
    <property type="match status" value="1"/>
</dbReference>
<dbReference type="AlphaFoldDB" id="A0A930LSB5"/>
<evidence type="ECO:0000256" key="1">
    <source>
        <dbReference type="ARBA" id="ARBA00001561"/>
    </source>
</evidence>
<feature type="domain" description="N-acetylmuramoyl-L-alanine amidase" evidence="5">
    <location>
        <begin position="21"/>
        <end position="171"/>
    </location>
</feature>
<keyword evidence="3" id="KW-0378">Hydrolase</keyword>
<gene>
    <name evidence="6" type="ORF">HXO65_00220</name>
</gene>
<dbReference type="EC" id="3.5.1.28" evidence="2"/>
<reference evidence="6" key="1">
    <citation type="submission" date="2020-04" db="EMBL/GenBank/DDBJ databases">
        <title>Deep metagenomics examines the oral microbiome during advanced dental caries in children, revealing novel taxa and co-occurrences with host molecules.</title>
        <authorList>
            <person name="Baker J.L."/>
            <person name="Morton J.T."/>
            <person name="Dinis M."/>
            <person name="Alvarez R."/>
            <person name="Tran N.C."/>
            <person name="Knight R."/>
            <person name="Edlund A."/>
        </authorList>
    </citation>
    <scope>NUCLEOTIDE SEQUENCE</scope>
    <source>
        <strain evidence="6">JCVI_47_bin.3</strain>
    </source>
</reference>
<sequence length="296" mass="32147">MLLLEKDSPLADSIAVSPNFSDSGNYDRKSKWVVLHTMETGENSSIAENIGAGWFTNPNAQASAHYCVDDNSIVQCVNEGDYAWASGPTGNLNGIQIEMAGRAAQSRADWLDDYSRAMLERTAALAADICKRHGIPVRVLTDEQVARGEAGITTHASLARVFRETDHSDPGPNFPWDFFMERVQAHAGGNGGSVNEPAPAPRAASVAPAAPAAPRRIAMNGVFYPDRTLEVSRDLDPNSPAVAKYQPWSPIRYDSYVLANGYAWISYVSYSGERRFVAVGPDDGRNDTTWGSGFFN</sequence>
<evidence type="ECO:0000313" key="6">
    <source>
        <dbReference type="EMBL" id="MBF1672630.1"/>
    </source>
</evidence>
<evidence type="ECO:0000256" key="4">
    <source>
        <dbReference type="ARBA" id="ARBA00023316"/>
    </source>
</evidence>
<evidence type="ECO:0000256" key="3">
    <source>
        <dbReference type="ARBA" id="ARBA00022801"/>
    </source>
</evidence>
<dbReference type="Pfam" id="PF01510">
    <property type="entry name" value="Amidase_2"/>
    <property type="match status" value="1"/>
</dbReference>
<dbReference type="Pfam" id="PF08460">
    <property type="entry name" value="SH3_5"/>
    <property type="match status" value="1"/>
</dbReference>
<protein>
    <recommendedName>
        <fullName evidence="2">N-acetylmuramoyl-L-alanine amidase</fullName>
        <ecNumber evidence="2">3.5.1.28</ecNumber>
    </recommendedName>
</protein>
<dbReference type="SUPFAM" id="SSF55846">
    <property type="entry name" value="N-acetylmuramoyl-L-alanine amidase-like"/>
    <property type="match status" value="1"/>
</dbReference>
<dbReference type="GO" id="GO:0009254">
    <property type="term" value="P:peptidoglycan turnover"/>
    <property type="evidence" value="ECO:0007669"/>
    <property type="project" value="TreeGrafter"/>
</dbReference>
<comment type="catalytic activity">
    <reaction evidence="1">
        <text>Hydrolyzes the link between N-acetylmuramoyl residues and L-amino acid residues in certain cell-wall glycopeptides.</text>
        <dbReference type="EC" id="3.5.1.28"/>
    </reaction>
</comment>
<dbReference type="CDD" id="cd06583">
    <property type="entry name" value="PGRP"/>
    <property type="match status" value="1"/>
</dbReference>
<dbReference type="Proteomes" id="UP000785653">
    <property type="component" value="Unassembled WGS sequence"/>
</dbReference>